<dbReference type="RefSeq" id="WP_190450622.1">
    <property type="nucleotide sequence ID" value="NZ_JAMPLM010000002.1"/>
</dbReference>
<accession>A0ABV0KEI7</accession>
<evidence type="ECO:0000313" key="1">
    <source>
        <dbReference type="EMBL" id="MEP1057648.1"/>
    </source>
</evidence>
<gene>
    <name evidence="1" type="ORF">NDI38_04300</name>
</gene>
<evidence type="ECO:0000313" key="2">
    <source>
        <dbReference type="Proteomes" id="UP001476950"/>
    </source>
</evidence>
<sequence>MFRHRDNQITLDDLTLPLAFWQLQEPGYVLPNGAIGREYTPDTEHVVIYPVGMMGADLPWTDGDTYLSKVEQYEAAYTAYQAEQPPFVDGATFPRWQKLTDALRSSDLFSKAYSASTSAPGAWSLLLASLNSNSPADDMGRWKDFEFAIAQLRLALGEDDFTAEQVERFNNILAECQFDAAIV</sequence>
<proteinExistence type="predicted"/>
<organism evidence="1 2">
    <name type="scientific">Stenomitos frigidus AS-A4</name>
    <dbReference type="NCBI Taxonomy" id="2933935"/>
    <lineage>
        <taxon>Bacteria</taxon>
        <taxon>Bacillati</taxon>
        <taxon>Cyanobacteriota</taxon>
        <taxon>Cyanophyceae</taxon>
        <taxon>Leptolyngbyales</taxon>
        <taxon>Leptolyngbyaceae</taxon>
        <taxon>Stenomitos</taxon>
    </lineage>
</organism>
<protein>
    <submittedName>
        <fullName evidence="1">Uncharacterized protein</fullName>
    </submittedName>
</protein>
<name>A0ABV0KEI7_9CYAN</name>
<keyword evidence="2" id="KW-1185">Reference proteome</keyword>
<comment type="caution">
    <text evidence="1">The sequence shown here is derived from an EMBL/GenBank/DDBJ whole genome shotgun (WGS) entry which is preliminary data.</text>
</comment>
<reference evidence="1 2" key="1">
    <citation type="submission" date="2022-04" db="EMBL/GenBank/DDBJ databases">
        <title>Positive selection, recombination, and allopatry shape intraspecific diversity of widespread and dominant cyanobacteria.</title>
        <authorList>
            <person name="Wei J."/>
            <person name="Shu W."/>
            <person name="Hu C."/>
        </authorList>
    </citation>
    <scope>NUCLEOTIDE SEQUENCE [LARGE SCALE GENOMIC DNA]</scope>
    <source>
        <strain evidence="1 2">AS-A4</strain>
    </source>
</reference>
<dbReference type="Proteomes" id="UP001476950">
    <property type="component" value="Unassembled WGS sequence"/>
</dbReference>
<dbReference type="EMBL" id="JAMPLM010000002">
    <property type="protein sequence ID" value="MEP1057648.1"/>
    <property type="molecule type" value="Genomic_DNA"/>
</dbReference>